<dbReference type="EMBL" id="UINC01191239">
    <property type="protein sequence ID" value="SVE05779.1"/>
    <property type="molecule type" value="Genomic_DNA"/>
</dbReference>
<organism evidence="2">
    <name type="scientific">marine metagenome</name>
    <dbReference type="NCBI Taxonomy" id="408172"/>
    <lineage>
        <taxon>unclassified sequences</taxon>
        <taxon>metagenomes</taxon>
        <taxon>ecological metagenomes</taxon>
    </lineage>
</organism>
<dbReference type="PROSITE" id="PS51318">
    <property type="entry name" value="TAT"/>
    <property type="match status" value="1"/>
</dbReference>
<evidence type="ECO:0000313" key="2">
    <source>
        <dbReference type="EMBL" id="SVE05779.1"/>
    </source>
</evidence>
<accession>A0A383ADW2</accession>
<reference evidence="2" key="1">
    <citation type="submission" date="2018-05" db="EMBL/GenBank/DDBJ databases">
        <authorList>
            <person name="Lanie J.A."/>
            <person name="Ng W.-L."/>
            <person name="Kazmierczak K.M."/>
            <person name="Andrzejewski T.M."/>
            <person name="Davidsen T.M."/>
            <person name="Wayne K.J."/>
            <person name="Tettelin H."/>
            <person name="Glass J.I."/>
            <person name="Rusch D."/>
            <person name="Podicherti R."/>
            <person name="Tsui H.-C.T."/>
            <person name="Winkler M.E."/>
        </authorList>
    </citation>
    <scope>NUCLEOTIDE SEQUENCE</scope>
</reference>
<dbReference type="Gene3D" id="3.90.420.10">
    <property type="entry name" value="Oxidoreductase, molybdopterin-binding domain"/>
    <property type="match status" value="1"/>
</dbReference>
<feature type="compositionally biased region" description="Basic and acidic residues" evidence="1">
    <location>
        <begin position="57"/>
        <end position="67"/>
    </location>
</feature>
<evidence type="ECO:0000256" key="1">
    <source>
        <dbReference type="SAM" id="MobiDB-lite"/>
    </source>
</evidence>
<gene>
    <name evidence="2" type="ORF">METZ01_LOCUS458633</name>
</gene>
<dbReference type="AlphaFoldDB" id="A0A383ADW2"/>
<protein>
    <submittedName>
        <fullName evidence="2">Uncharacterized protein</fullName>
    </submittedName>
</protein>
<name>A0A383ADW2_9ZZZZ</name>
<dbReference type="InterPro" id="IPR006311">
    <property type="entry name" value="TAT_signal"/>
</dbReference>
<proteinExistence type="predicted"/>
<feature type="region of interest" description="Disordered" evidence="1">
    <location>
        <begin position="57"/>
        <end position="86"/>
    </location>
</feature>
<feature type="non-terminal residue" evidence="2">
    <location>
        <position position="110"/>
    </location>
</feature>
<dbReference type="InterPro" id="IPR036374">
    <property type="entry name" value="OxRdtase_Mopterin-bd_sf"/>
</dbReference>
<sequence>MENLSRRAMLGATGGLIAGGLLKTQADAITLDGAVAATPQATPQDHTKVLGRLTSDLGERAPGEQPRRMVTRPGASSSSRTPLQDLRGTITPADLHFERHHAGIPAIDPE</sequence>
<dbReference type="SUPFAM" id="SSF56524">
    <property type="entry name" value="Oxidoreductase molybdopterin-binding domain"/>
    <property type="match status" value="1"/>
</dbReference>